<dbReference type="Gene3D" id="3.30.470.30">
    <property type="entry name" value="DNA ligase/mRNA capping enzyme"/>
    <property type="match status" value="1"/>
</dbReference>
<evidence type="ECO:0000313" key="12">
    <source>
        <dbReference type="Proteomes" id="UP000078046"/>
    </source>
</evidence>
<comment type="subcellular location">
    <subcellularLocation>
        <location evidence="3">Cytoplasm</location>
    </subcellularLocation>
    <subcellularLocation>
        <location evidence="2">Nucleus</location>
    </subcellularLocation>
</comment>
<dbReference type="InterPro" id="IPR017336">
    <property type="entry name" value="Snurportin-1"/>
</dbReference>
<name>A0A177AUD3_9BILA</name>
<dbReference type="PANTHER" id="PTHR13403">
    <property type="entry name" value="SNURPORTIN1 RNUT1 PROTEIN RNA, U TRANSPORTER 1"/>
    <property type="match status" value="1"/>
</dbReference>
<dbReference type="OrthoDB" id="10003593at2759"/>
<evidence type="ECO:0000256" key="8">
    <source>
        <dbReference type="ARBA" id="ARBA00022884"/>
    </source>
</evidence>
<dbReference type="InterPro" id="IPR047857">
    <property type="entry name" value="Snurportin1_C"/>
</dbReference>
<dbReference type="GO" id="GO:0061015">
    <property type="term" value="P:snRNA import into nucleus"/>
    <property type="evidence" value="ECO:0007669"/>
    <property type="project" value="InterPro"/>
</dbReference>
<evidence type="ECO:0000256" key="9">
    <source>
        <dbReference type="ARBA" id="ARBA00023242"/>
    </source>
</evidence>
<dbReference type="GO" id="GO:0005737">
    <property type="term" value="C:cytoplasm"/>
    <property type="evidence" value="ECO:0007669"/>
    <property type="project" value="UniProtKB-SubCell"/>
</dbReference>
<accession>A0A177AUD3</accession>
<comment type="function">
    <text evidence="1">Functions as an U snRNP-specific nuclear import adapter. Involved in the trimethylguanosine (m3G)-cap-dependent nuclear import of U snRNPs. Binds specifically to the terminal m3G-cap U snRNAs.</text>
</comment>
<evidence type="ECO:0000256" key="1">
    <source>
        <dbReference type="ARBA" id="ARBA00003975"/>
    </source>
</evidence>
<keyword evidence="6" id="KW-0813">Transport</keyword>
<protein>
    <recommendedName>
        <fullName evidence="5">Snurportin-1</fullName>
    </recommendedName>
</protein>
<comment type="caution">
    <text evidence="11">The sequence shown here is derived from an EMBL/GenBank/DDBJ whole genome shotgun (WGS) entry which is preliminary data.</text>
</comment>
<evidence type="ECO:0000256" key="2">
    <source>
        <dbReference type="ARBA" id="ARBA00004123"/>
    </source>
</evidence>
<keyword evidence="12" id="KW-1185">Reference proteome</keyword>
<evidence type="ECO:0000256" key="3">
    <source>
        <dbReference type="ARBA" id="ARBA00004496"/>
    </source>
</evidence>
<dbReference type="Proteomes" id="UP000078046">
    <property type="component" value="Unassembled WGS sequence"/>
</dbReference>
<dbReference type="SUPFAM" id="SSF56091">
    <property type="entry name" value="DNA ligase/mRNA capping enzyme, catalytic domain"/>
    <property type="match status" value="1"/>
</dbReference>
<dbReference type="Pfam" id="PF21974">
    <property type="entry name" value="SPN1_m3Gcap_bd"/>
    <property type="match status" value="1"/>
</dbReference>
<organism evidence="11 12">
    <name type="scientific">Intoshia linei</name>
    <dbReference type="NCBI Taxonomy" id="1819745"/>
    <lineage>
        <taxon>Eukaryota</taxon>
        <taxon>Metazoa</taxon>
        <taxon>Spiralia</taxon>
        <taxon>Lophotrochozoa</taxon>
        <taxon>Mesozoa</taxon>
        <taxon>Orthonectida</taxon>
        <taxon>Rhopaluridae</taxon>
        <taxon>Intoshia</taxon>
    </lineage>
</organism>
<keyword evidence="9" id="KW-0539">Nucleus</keyword>
<gene>
    <name evidence="11" type="ORF">A3Q56_06669</name>
</gene>
<keyword evidence="8" id="KW-0694">RNA-binding</keyword>
<sequence length="250" mass="29764">MSKFTALYKNDTKLLKSQECRRQQRILECKKKRNAAVMILRDIHIEDKEEKPGKRSNCKIMLAEELNEIPEDLMENWYILPVPKGYRNLLISNNNKTRAYSKYGKKIDNFDSILPGGSSLTITQKHTAIDTIYCKEINKYYVLDAICWNSLELCNNSTDMRFFWLKSKMEEMYNQFPNLPENDRRFIYLQRYRMSNWDCSEWKKNNSDTFLLNNMDGYLIYHEKTIYEPGLTPLVGWIPYEDIDILLNSV</sequence>
<keyword evidence="7" id="KW-0963">Cytoplasm</keyword>
<dbReference type="PANTHER" id="PTHR13403:SF6">
    <property type="entry name" value="SNURPORTIN-1"/>
    <property type="match status" value="1"/>
</dbReference>
<comment type="similarity">
    <text evidence="4">Belongs to the snurportin family.</text>
</comment>
<dbReference type="AlphaFoldDB" id="A0A177AUD3"/>
<dbReference type="GO" id="GO:0005634">
    <property type="term" value="C:nucleus"/>
    <property type="evidence" value="ECO:0007669"/>
    <property type="project" value="UniProtKB-SubCell"/>
</dbReference>
<dbReference type="CDD" id="cd09232">
    <property type="entry name" value="Snurportin-1_C"/>
    <property type="match status" value="1"/>
</dbReference>
<dbReference type="EMBL" id="LWCA01001221">
    <property type="protein sequence ID" value="OAF65605.1"/>
    <property type="molecule type" value="Genomic_DNA"/>
</dbReference>
<dbReference type="GO" id="GO:0003723">
    <property type="term" value="F:RNA binding"/>
    <property type="evidence" value="ECO:0007669"/>
    <property type="project" value="UniProtKB-KW"/>
</dbReference>
<evidence type="ECO:0000313" key="11">
    <source>
        <dbReference type="EMBL" id="OAF65605.1"/>
    </source>
</evidence>
<feature type="domain" description="Snurportin-1 m3G cap-binding" evidence="10">
    <location>
        <begin position="59"/>
        <end position="238"/>
    </location>
</feature>
<evidence type="ECO:0000256" key="7">
    <source>
        <dbReference type="ARBA" id="ARBA00022490"/>
    </source>
</evidence>
<evidence type="ECO:0000259" key="10">
    <source>
        <dbReference type="Pfam" id="PF21974"/>
    </source>
</evidence>
<evidence type="ECO:0000256" key="5">
    <source>
        <dbReference type="ARBA" id="ARBA00016034"/>
    </source>
</evidence>
<evidence type="ECO:0000256" key="4">
    <source>
        <dbReference type="ARBA" id="ARBA00007540"/>
    </source>
</evidence>
<evidence type="ECO:0000256" key="6">
    <source>
        <dbReference type="ARBA" id="ARBA00022448"/>
    </source>
</evidence>
<reference evidence="11 12" key="1">
    <citation type="submission" date="2016-04" db="EMBL/GenBank/DDBJ databases">
        <title>The genome of Intoshia linei affirms orthonectids as highly simplified spiralians.</title>
        <authorList>
            <person name="Mikhailov K.V."/>
            <person name="Slusarev G.S."/>
            <person name="Nikitin M.A."/>
            <person name="Logacheva M.D."/>
            <person name="Penin A."/>
            <person name="Aleoshin V."/>
            <person name="Panchin Y.V."/>
        </authorList>
    </citation>
    <scope>NUCLEOTIDE SEQUENCE [LARGE SCALE GENOMIC DNA]</scope>
    <source>
        <strain evidence="11">Intl2013</strain>
        <tissue evidence="11">Whole animal</tissue>
    </source>
</reference>
<proteinExistence type="inferred from homology"/>